<evidence type="ECO:0000313" key="3">
    <source>
        <dbReference type="Proteomes" id="UP000462621"/>
    </source>
</evidence>
<keyword evidence="2" id="KW-0808">Transferase</keyword>
<dbReference type="GO" id="GO:0016747">
    <property type="term" value="F:acyltransferase activity, transferring groups other than amino-acyl groups"/>
    <property type="evidence" value="ECO:0007669"/>
    <property type="project" value="InterPro"/>
</dbReference>
<dbReference type="InterPro" id="IPR016181">
    <property type="entry name" value="Acyl_CoA_acyltransferase"/>
</dbReference>
<evidence type="ECO:0000313" key="2">
    <source>
        <dbReference type="EMBL" id="MZI95757.1"/>
    </source>
</evidence>
<proteinExistence type="predicted"/>
<dbReference type="CDD" id="cd04301">
    <property type="entry name" value="NAT_SF"/>
    <property type="match status" value="1"/>
</dbReference>
<dbReference type="RefSeq" id="WP_161158253.1">
    <property type="nucleotide sequence ID" value="NZ_WEKT01000070.1"/>
</dbReference>
<evidence type="ECO:0000259" key="1">
    <source>
        <dbReference type="PROSITE" id="PS51186"/>
    </source>
</evidence>
<dbReference type="Gene3D" id="3.40.630.30">
    <property type="match status" value="1"/>
</dbReference>
<dbReference type="SUPFAM" id="SSF55729">
    <property type="entry name" value="Acyl-CoA N-acyltransferases (Nat)"/>
    <property type="match status" value="1"/>
</dbReference>
<dbReference type="PROSITE" id="PS51186">
    <property type="entry name" value="GNAT"/>
    <property type="match status" value="1"/>
</dbReference>
<dbReference type="InterPro" id="IPR000182">
    <property type="entry name" value="GNAT_dom"/>
</dbReference>
<comment type="caution">
    <text evidence="2">The sequence shown here is derived from an EMBL/GenBank/DDBJ whole genome shotgun (WGS) entry which is preliminary data.</text>
</comment>
<reference evidence="2 3" key="1">
    <citation type="submission" date="2019-10" db="EMBL/GenBank/DDBJ databases">
        <title>Vibrio sp. nov. isolated from a shrimp pond.</title>
        <authorList>
            <person name="Gomez-Gil B."/>
            <person name="Enciso-Ibarra J."/>
            <person name="Enciso-Ibarra K."/>
            <person name="Bolan-Mejia C."/>
        </authorList>
    </citation>
    <scope>NUCLEOTIDE SEQUENCE [LARGE SCALE GENOMIC DNA]</scope>
    <source>
        <strain evidence="2 3">CAIM 722</strain>
    </source>
</reference>
<gene>
    <name evidence="2" type="ORF">F9817_21470</name>
</gene>
<dbReference type="AlphaFoldDB" id="A0A7X4LQ39"/>
<protein>
    <submittedName>
        <fullName evidence="2">GNAT family N-acetyltransferase</fullName>
    </submittedName>
</protein>
<accession>A0A7X4LQ39</accession>
<feature type="domain" description="N-acetyltransferase" evidence="1">
    <location>
        <begin position="7"/>
        <end position="157"/>
    </location>
</feature>
<dbReference type="Pfam" id="PF00583">
    <property type="entry name" value="Acetyltransf_1"/>
    <property type="match status" value="1"/>
</dbReference>
<dbReference type="EMBL" id="WEKT01000070">
    <property type="protein sequence ID" value="MZI95757.1"/>
    <property type="molecule type" value="Genomic_DNA"/>
</dbReference>
<sequence>MITIEKYNLERKSEVDLLCVKPEQQAFTVGDIGDFISSLKSHEHPYLIISDGNVVGFFVLDFLYTETYGFGDAKALGIRALFVDHHFQGKGIATKALNLLPSYVVTHYPDFEVLQLTVNCRNTFAYSCYCKCGFEDTGNLYLGGPFGPQHIMQRNIRFD</sequence>
<name>A0A7X4LQ39_9VIBR</name>
<organism evidence="2 3">
    <name type="scientific">Vibrio eleionomae</name>
    <dbReference type="NCBI Taxonomy" id="2653505"/>
    <lineage>
        <taxon>Bacteria</taxon>
        <taxon>Pseudomonadati</taxon>
        <taxon>Pseudomonadota</taxon>
        <taxon>Gammaproteobacteria</taxon>
        <taxon>Vibrionales</taxon>
        <taxon>Vibrionaceae</taxon>
        <taxon>Vibrio</taxon>
    </lineage>
</organism>
<keyword evidence="3" id="KW-1185">Reference proteome</keyword>
<dbReference type="Proteomes" id="UP000462621">
    <property type="component" value="Unassembled WGS sequence"/>
</dbReference>